<gene>
    <name evidence="7" type="ORF">SAMN05444008_12237</name>
</gene>
<dbReference type="PANTHER" id="PTHR43498">
    <property type="entry name" value="FERREDOXIN:COB-COM HETERODISULFIDE REDUCTASE SUBUNIT A"/>
    <property type="match status" value="1"/>
</dbReference>
<evidence type="ECO:0000313" key="8">
    <source>
        <dbReference type="Proteomes" id="UP000184368"/>
    </source>
</evidence>
<feature type="chain" id="PRO_5012838624" evidence="6">
    <location>
        <begin position="22"/>
        <end position="614"/>
    </location>
</feature>
<keyword evidence="4" id="KW-0408">Iron</keyword>
<keyword evidence="6" id="KW-0732">Signal</keyword>
<accession>A0A1M5I7N8</accession>
<keyword evidence="8" id="KW-1185">Reference proteome</keyword>
<dbReference type="InterPro" id="IPR039650">
    <property type="entry name" value="HdrA-like"/>
</dbReference>
<dbReference type="Proteomes" id="UP000184368">
    <property type="component" value="Unassembled WGS sequence"/>
</dbReference>
<dbReference type="AlphaFoldDB" id="A0A1M5I7N8"/>
<dbReference type="SUPFAM" id="SSF51905">
    <property type="entry name" value="FAD/NAD(P)-binding domain"/>
    <property type="match status" value="1"/>
</dbReference>
<dbReference type="Gene3D" id="3.50.50.60">
    <property type="entry name" value="FAD/NAD(P)-binding domain"/>
    <property type="match status" value="1"/>
</dbReference>
<evidence type="ECO:0000256" key="1">
    <source>
        <dbReference type="ARBA" id="ARBA00022485"/>
    </source>
</evidence>
<dbReference type="PANTHER" id="PTHR43498:SF1">
    <property type="entry name" value="COB--COM HETERODISULFIDE REDUCTASE IRON-SULFUR SUBUNIT A"/>
    <property type="match status" value="1"/>
</dbReference>
<evidence type="ECO:0000313" key="7">
    <source>
        <dbReference type="EMBL" id="SHG24262.1"/>
    </source>
</evidence>
<dbReference type="GO" id="GO:0046872">
    <property type="term" value="F:metal ion binding"/>
    <property type="evidence" value="ECO:0007669"/>
    <property type="project" value="UniProtKB-KW"/>
</dbReference>
<keyword evidence="2" id="KW-0479">Metal-binding</keyword>
<dbReference type="OrthoDB" id="615715at2"/>
<feature type="signal peptide" evidence="6">
    <location>
        <begin position="1"/>
        <end position="21"/>
    </location>
</feature>
<evidence type="ECO:0000256" key="2">
    <source>
        <dbReference type="ARBA" id="ARBA00022723"/>
    </source>
</evidence>
<dbReference type="InterPro" id="IPR036188">
    <property type="entry name" value="FAD/NAD-bd_sf"/>
</dbReference>
<dbReference type="Pfam" id="PF12831">
    <property type="entry name" value="FAD_oxidored"/>
    <property type="match status" value="1"/>
</dbReference>
<dbReference type="STRING" id="1302690.BUE76_15910"/>
<keyword evidence="5" id="KW-0411">Iron-sulfur</keyword>
<dbReference type="GO" id="GO:0051539">
    <property type="term" value="F:4 iron, 4 sulfur cluster binding"/>
    <property type="evidence" value="ECO:0007669"/>
    <property type="project" value="UniProtKB-KW"/>
</dbReference>
<protein>
    <submittedName>
        <fullName evidence="7">FAD dependent oxidoreductase</fullName>
    </submittedName>
</protein>
<evidence type="ECO:0000256" key="5">
    <source>
        <dbReference type="ARBA" id="ARBA00023014"/>
    </source>
</evidence>
<sequence length="614" mass="66967">MLRLLLYFLCFPLLVLSQRRAQVLVVGGGTGGTAAAIQAARSGAKTLLIEPTTMLGGMLTAAGVSCTDGNHLLNSGMWQEFREALYRHYGTRNLGSGWVSNTCFEPFVGDSILKAMAAAEPNLEVVYGFWFTGVNKKGNRIEGARFTNKKGEKLDIVATVTIDATDLGDVLASAGAAFYLGMDDPKATGEKEAQERNGIIQDLTWTAILKDYGVGVNRTIPKPVGYDATRYYCSNLQAPCPNGKPWNGDVQKMLEYGRLTTRDSTEKKYMLNWPIHGNDTYLDVVQLPEAQRQQAYAKAKEQTLGFLYFLQNDLGLEHIGLADDELEGGMALVPYHREGRRLRGKTLLAIHHLQHPCNYNLFQSGIAVGNYPVDHHHGQYMGKVPDLEFPPIPAFNIPLGALIPETVGGLIVCDKSISVSNIANGSTRLQPVVLLTGQAAGVLAAKSAMGNRQPAVVPVREVQADLIAAKAYLMPFTDLTPDDPHWAAIQRVGVRGLLKGEGKPEAWANKMLFHPDSLTRSAELLAGLQQVPAFKTKWVQGLETNNSSFITGSWLFDLLAQVQAAGFKPAGSPDAKALDQFYQKAFNKSLVPSAPMPRREVAVILDAYIQPLSW</sequence>
<keyword evidence="3" id="KW-0560">Oxidoreductase</keyword>
<keyword evidence="1" id="KW-0004">4Fe-4S</keyword>
<name>A0A1M5I7N8_9BACT</name>
<reference evidence="7 8" key="1">
    <citation type="submission" date="2016-11" db="EMBL/GenBank/DDBJ databases">
        <authorList>
            <person name="Jaros S."/>
            <person name="Januszkiewicz K."/>
            <person name="Wedrychowicz H."/>
        </authorList>
    </citation>
    <scope>NUCLEOTIDE SEQUENCE [LARGE SCALE GENOMIC DNA]</scope>
    <source>
        <strain evidence="7 8">DSM 26897</strain>
    </source>
</reference>
<evidence type="ECO:0000256" key="3">
    <source>
        <dbReference type="ARBA" id="ARBA00023002"/>
    </source>
</evidence>
<evidence type="ECO:0000256" key="4">
    <source>
        <dbReference type="ARBA" id="ARBA00023004"/>
    </source>
</evidence>
<dbReference type="EMBL" id="FQUO01000022">
    <property type="protein sequence ID" value="SHG24262.1"/>
    <property type="molecule type" value="Genomic_DNA"/>
</dbReference>
<dbReference type="GO" id="GO:0016491">
    <property type="term" value="F:oxidoreductase activity"/>
    <property type="evidence" value="ECO:0007669"/>
    <property type="project" value="UniProtKB-KW"/>
</dbReference>
<dbReference type="RefSeq" id="WP_073047870.1">
    <property type="nucleotide sequence ID" value="NZ_FQUO01000022.1"/>
</dbReference>
<proteinExistence type="predicted"/>
<evidence type="ECO:0000256" key="6">
    <source>
        <dbReference type="SAM" id="SignalP"/>
    </source>
</evidence>
<organism evidence="7 8">
    <name type="scientific">Cnuella takakiae</name>
    <dbReference type="NCBI Taxonomy" id="1302690"/>
    <lineage>
        <taxon>Bacteria</taxon>
        <taxon>Pseudomonadati</taxon>
        <taxon>Bacteroidota</taxon>
        <taxon>Chitinophagia</taxon>
        <taxon>Chitinophagales</taxon>
        <taxon>Chitinophagaceae</taxon>
        <taxon>Cnuella</taxon>
    </lineage>
</organism>